<dbReference type="EMBL" id="QYZD01000036">
    <property type="protein sequence ID" value="RJG20437.1"/>
    <property type="molecule type" value="Genomic_DNA"/>
</dbReference>
<dbReference type="EC" id="2.7.13.3" evidence="3"/>
<dbReference type="FunFam" id="3.30.565.10:FF:000057">
    <property type="entry name" value="Sensor histidine kinase"/>
    <property type="match status" value="1"/>
</dbReference>
<feature type="transmembrane region" description="Helical" evidence="14">
    <location>
        <begin position="9"/>
        <end position="28"/>
    </location>
</feature>
<evidence type="ECO:0000256" key="6">
    <source>
        <dbReference type="ARBA" id="ARBA00022679"/>
    </source>
</evidence>
<dbReference type="OrthoDB" id="9780487at2"/>
<dbReference type="PRINTS" id="PR00344">
    <property type="entry name" value="BCTRLSENSOR"/>
</dbReference>
<evidence type="ECO:0000256" key="12">
    <source>
        <dbReference type="ARBA" id="ARBA00023012"/>
    </source>
</evidence>
<gene>
    <name evidence="16" type="ORF">DQX05_25220</name>
</gene>
<evidence type="ECO:0000256" key="4">
    <source>
        <dbReference type="ARBA" id="ARBA00022475"/>
    </source>
</evidence>
<keyword evidence="13 14" id="KW-0472">Membrane</keyword>
<protein>
    <recommendedName>
        <fullName evidence="3">histidine kinase</fullName>
        <ecNumber evidence="3">2.7.13.3</ecNumber>
    </recommendedName>
</protein>
<keyword evidence="5" id="KW-0597">Phosphoprotein</keyword>
<comment type="catalytic activity">
    <reaction evidence="1">
        <text>ATP + protein L-histidine = ADP + protein N-phospho-L-histidine.</text>
        <dbReference type="EC" id="2.7.13.3"/>
    </reaction>
</comment>
<dbReference type="AlphaFoldDB" id="A0A3A3GFT7"/>
<keyword evidence="10" id="KW-0067">ATP-binding</keyword>
<dbReference type="GO" id="GO:0005524">
    <property type="term" value="F:ATP binding"/>
    <property type="evidence" value="ECO:0007669"/>
    <property type="project" value="UniProtKB-KW"/>
</dbReference>
<dbReference type="Gene3D" id="3.30.565.10">
    <property type="entry name" value="Histidine kinase-like ATPase, C-terminal domain"/>
    <property type="match status" value="1"/>
</dbReference>
<organism evidence="16 17">
    <name type="scientific">Paenibacillus thiaminolyticus</name>
    <name type="common">Bacillus thiaminolyticus</name>
    <dbReference type="NCBI Taxonomy" id="49283"/>
    <lineage>
        <taxon>Bacteria</taxon>
        <taxon>Bacillati</taxon>
        <taxon>Bacillota</taxon>
        <taxon>Bacilli</taxon>
        <taxon>Bacillales</taxon>
        <taxon>Paenibacillaceae</taxon>
        <taxon>Paenibacillus</taxon>
    </lineage>
</organism>
<evidence type="ECO:0000256" key="2">
    <source>
        <dbReference type="ARBA" id="ARBA00004651"/>
    </source>
</evidence>
<evidence type="ECO:0000256" key="11">
    <source>
        <dbReference type="ARBA" id="ARBA00022989"/>
    </source>
</evidence>
<dbReference type="InterPro" id="IPR003594">
    <property type="entry name" value="HATPase_dom"/>
</dbReference>
<evidence type="ECO:0000256" key="13">
    <source>
        <dbReference type="ARBA" id="ARBA00023136"/>
    </source>
</evidence>
<keyword evidence="12" id="KW-0902">Two-component regulatory system</keyword>
<evidence type="ECO:0000256" key="10">
    <source>
        <dbReference type="ARBA" id="ARBA00022840"/>
    </source>
</evidence>
<dbReference type="PROSITE" id="PS50109">
    <property type="entry name" value="HIS_KIN"/>
    <property type="match status" value="1"/>
</dbReference>
<evidence type="ECO:0000256" key="14">
    <source>
        <dbReference type="SAM" id="Phobius"/>
    </source>
</evidence>
<dbReference type="GO" id="GO:0016036">
    <property type="term" value="P:cellular response to phosphate starvation"/>
    <property type="evidence" value="ECO:0007669"/>
    <property type="project" value="TreeGrafter"/>
</dbReference>
<dbReference type="PANTHER" id="PTHR45453:SF2">
    <property type="entry name" value="HISTIDINE KINASE"/>
    <property type="match status" value="1"/>
</dbReference>
<feature type="domain" description="Histidine kinase" evidence="15">
    <location>
        <begin position="120"/>
        <end position="327"/>
    </location>
</feature>
<sequence length="328" mass="38185">MKLFWREHLPLAGFTCVQLLLVLLVFWYDGYDRPLTAMYAMFLGLCVFALYLGYRYATHRLMYKRLTDPPASLTSTIQLADAAPLSRAVDDTIDHQYRYYQQQLKVWERKQQDHLAFMNQWVHQMKTPLSVIELITQDAEDPKLASISEEADQMKRGLDMVLYMARLDTFEHDFHVEKKSLRAIVHDVVHENKRYFIRSYVYPDIQIGPELTVETDVKWLRFVLQQVVTNAIKYSAGSRSKVTATAYTEGRAVVLEVKDRGAGIPKQDRKRVFQPFFTGENGRKYKESTGMGLYLAKEILDKLHHEIELESEEGQGTTVRIIFPFART</sequence>
<reference evidence="16 17" key="1">
    <citation type="submission" date="2018-09" db="EMBL/GenBank/DDBJ databases">
        <title>Paenibacillus SK2017-BO5.</title>
        <authorList>
            <person name="Piskunova J.V."/>
            <person name="Dubiley S.A."/>
            <person name="Severinov K.V."/>
        </authorList>
    </citation>
    <scope>NUCLEOTIDE SEQUENCE [LARGE SCALE GENOMIC DNA]</scope>
    <source>
        <strain evidence="16 17">BO5</strain>
    </source>
</reference>
<keyword evidence="7 14" id="KW-0812">Transmembrane</keyword>
<keyword evidence="11 14" id="KW-1133">Transmembrane helix</keyword>
<dbReference type="InterPro" id="IPR003661">
    <property type="entry name" value="HisK_dim/P_dom"/>
</dbReference>
<dbReference type="PANTHER" id="PTHR45453">
    <property type="entry name" value="PHOSPHATE REGULON SENSOR PROTEIN PHOR"/>
    <property type="match status" value="1"/>
</dbReference>
<dbReference type="GO" id="GO:0000155">
    <property type="term" value="F:phosphorelay sensor kinase activity"/>
    <property type="evidence" value="ECO:0007669"/>
    <property type="project" value="InterPro"/>
</dbReference>
<dbReference type="Pfam" id="PF02518">
    <property type="entry name" value="HATPase_c"/>
    <property type="match status" value="1"/>
</dbReference>
<comment type="caution">
    <text evidence="16">The sequence shown here is derived from an EMBL/GenBank/DDBJ whole genome shotgun (WGS) entry which is preliminary data.</text>
</comment>
<evidence type="ECO:0000256" key="3">
    <source>
        <dbReference type="ARBA" id="ARBA00012438"/>
    </source>
</evidence>
<feature type="transmembrane region" description="Helical" evidence="14">
    <location>
        <begin position="34"/>
        <end position="54"/>
    </location>
</feature>
<evidence type="ECO:0000313" key="16">
    <source>
        <dbReference type="EMBL" id="RJG20437.1"/>
    </source>
</evidence>
<dbReference type="RefSeq" id="WP_119796103.1">
    <property type="nucleotide sequence ID" value="NZ_QYZD01000036.1"/>
</dbReference>
<dbReference type="InterPro" id="IPR004358">
    <property type="entry name" value="Sig_transdc_His_kin-like_C"/>
</dbReference>
<keyword evidence="6" id="KW-0808">Transferase</keyword>
<evidence type="ECO:0000256" key="1">
    <source>
        <dbReference type="ARBA" id="ARBA00000085"/>
    </source>
</evidence>
<dbReference type="GO" id="GO:0005886">
    <property type="term" value="C:plasma membrane"/>
    <property type="evidence" value="ECO:0007669"/>
    <property type="project" value="UniProtKB-SubCell"/>
</dbReference>
<dbReference type="SUPFAM" id="SSF55874">
    <property type="entry name" value="ATPase domain of HSP90 chaperone/DNA topoisomerase II/histidine kinase"/>
    <property type="match status" value="1"/>
</dbReference>
<evidence type="ECO:0000256" key="5">
    <source>
        <dbReference type="ARBA" id="ARBA00022553"/>
    </source>
</evidence>
<keyword evidence="9 16" id="KW-0418">Kinase</keyword>
<dbReference type="CDD" id="cd00082">
    <property type="entry name" value="HisKA"/>
    <property type="match status" value="1"/>
</dbReference>
<evidence type="ECO:0000313" key="17">
    <source>
        <dbReference type="Proteomes" id="UP000266177"/>
    </source>
</evidence>
<keyword evidence="8" id="KW-0547">Nucleotide-binding</keyword>
<proteinExistence type="predicted"/>
<keyword evidence="4" id="KW-1003">Cell membrane</keyword>
<comment type="subcellular location">
    <subcellularLocation>
        <location evidence="2">Cell membrane</location>
        <topology evidence="2">Multi-pass membrane protein</topology>
    </subcellularLocation>
</comment>
<dbReference type="InterPro" id="IPR050351">
    <property type="entry name" value="BphY/WalK/GraS-like"/>
</dbReference>
<accession>A0A3A3GFT7</accession>
<evidence type="ECO:0000256" key="8">
    <source>
        <dbReference type="ARBA" id="ARBA00022741"/>
    </source>
</evidence>
<evidence type="ECO:0000259" key="15">
    <source>
        <dbReference type="PROSITE" id="PS50109"/>
    </source>
</evidence>
<dbReference type="Proteomes" id="UP000266177">
    <property type="component" value="Unassembled WGS sequence"/>
</dbReference>
<dbReference type="InterPro" id="IPR036890">
    <property type="entry name" value="HATPase_C_sf"/>
</dbReference>
<name>A0A3A3GFT7_PANTH</name>
<evidence type="ECO:0000256" key="9">
    <source>
        <dbReference type="ARBA" id="ARBA00022777"/>
    </source>
</evidence>
<dbReference type="SMART" id="SM00387">
    <property type="entry name" value="HATPase_c"/>
    <property type="match status" value="1"/>
</dbReference>
<dbReference type="InterPro" id="IPR005467">
    <property type="entry name" value="His_kinase_dom"/>
</dbReference>
<dbReference type="GO" id="GO:0004721">
    <property type="term" value="F:phosphoprotein phosphatase activity"/>
    <property type="evidence" value="ECO:0007669"/>
    <property type="project" value="TreeGrafter"/>
</dbReference>
<evidence type="ECO:0000256" key="7">
    <source>
        <dbReference type="ARBA" id="ARBA00022692"/>
    </source>
</evidence>